<comment type="caution">
    <text evidence="1">The sequence shown here is derived from an EMBL/GenBank/DDBJ whole genome shotgun (WGS) entry which is preliminary data.</text>
</comment>
<evidence type="ECO:0000313" key="2">
    <source>
        <dbReference type="Proteomes" id="UP000293377"/>
    </source>
</evidence>
<protein>
    <submittedName>
        <fullName evidence="1">Uncharacterized protein</fullName>
    </submittedName>
</protein>
<dbReference type="AlphaFoldDB" id="A0A4Q6I3C3"/>
<dbReference type="Proteomes" id="UP000293377">
    <property type="component" value="Unassembled WGS sequence"/>
</dbReference>
<keyword evidence="2" id="KW-1185">Reference proteome</keyword>
<sequence length="74" mass="8228">MGMNIAISITSNIITNALADFINSSAISSTAYLLTSNVNKYYYAIIQTANCIIDKTSYSTTNTTQLYVIHKYLY</sequence>
<name>A0A4Q6I3C3_9RICK</name>
<proteinExistence type="predicted"/>
<accession>A0A4Q6I3C3</accession>
<reference evidence="1 2" key="1">
    <citation type="submission" date="2018-06" db="EMBL/GenBank/DDBJ databases">
        <title>Complete Genome Sequence of Ehrlichia minasensis Isolated From Cattle.</title>
        <authorList>
            <person name="Aguiar D.M."/>
            <person name="Araujo J.P.A.Jr."/>
            <person name="Nakazato L."/>
            <person name="Bard E."/>
            <person name="Cabezas-Cruz A."/>
        </authorList>
    </citation>
    <scope>NUCLEOTIDE SEQUENCE [LARGE SCALE GENOMIC DNA]</scope>
    <source>
        <strain evidence="1 2">B11</strain>
    </source>
</reference>
<organism evidence="1 2">
    <name type="scientific">Ehrlichia minasensis</name>
    <dbReference type="NCBI Taxonomy" id="1242993"/>
    <lineage>
        <taxon>Bacteria</taxon>
        <taxon>Pseudomonadati</taxon>
        <taxon>Pseudomonadota</taxon>
        <taxon>Alphaproteobacteria</taxon>
        <taxon>Rickettsiales</taxon>
        <taxon>Anaplasmataceae</taxon>
        <taxon>Ehrlichia</taxon>
    </lineage>
</organism>
<dbReference type="EMBL" id="QOHL01000036">
    <property type="protein sequence ID" value="RZB12301.1"/>
    <property type="molecule type" value="Genomic_DNA"/>
</dbReference>
<gene>
    <name evidence="1" type="ORF">DRF75_04860</name>
</gene>
<evidence type="ECO:0000313" key="1">
    <source>
        <dbReference type="EMBL" id="RZB12301.1"/>
    </source>
</evidence>